<dbReference type="RefSeq" id="WP_203850736.1">
    <property type="nucleotide sequence ID" value="NZ_BAAAVW010000020.1"/>
</dbReference>
<evidence type="ECO:0000256" key="2">
    <source>
        <dbReference type="ARBA" id="ARBA00004236"/>
    </source>
</evidence>
<dbReference type="Pfam" id="PF00989">
    <property type="entry name" value="PAS"/>
    <property type="match status" value="3"/>
</dbReference>
<dbReference type="Proteomes" id="UP000660611">
    <property type="component" value="Unassembled WGS sequence"/>
</dbReference>
<comment type="catalytic activity">
    <reaction evidence="1">
        <text>ATP + protein L-histidine = ADP + protein N-phospho-L-histidine.</text>
        <dbReference type="EC" id="2.7.13.3"/>
    </reaction>
</comment>
<feature type="domain" description="PAS" evidence="10">
    <location>
        <begin position="276"/>
        <end position="324"/>
    </location>
</feature>
<proteinExistence type="predicted"/>
<dbReference type="InterPro" id="IPR029016">
    <property type="entry name" value="GAF-like_dom_sf"/>
</dbReference>
<dbReference type="InterPro" id="IPR003661">
    <property type="entry name" value="HisK_dim/P_dom"/>
</dbReference>
<dbReference type="Pfam" id="PF00512">
    <property type="entry name" value="HisKA"/>
    <property type="match status" value="1"/>
</dbReference>
<dbReference type="CDD" id="cd00075">
    <property type="entry name" value="HATPase"/>
    <property type="match status" value="1"/>
</dbReference>
<dbReference type="InterPro" id="IPR013656">
    <property type="entry name" value="PAS_4"/>
</dbReference>
<dbReference type="GO" id="GO:0005886">
    <property type="term" value="C:plasma membrane"/>
    <property type="evidence" value="ECO:0007669"/>
    <property type="project" value="UniProtKB-SubCell"/>
</dbReference>
<feature type="domain" description="PAC" evidence="11">
    <location>
        <begin position="352"/>
        <end position="404"/>
    </location>
</feature>
<evidence type="ECO:0000313" key="12">
    <source>
        <dbReference type="EMBL" id="GIG49055.1"/>
    </source>
</evidence>
<comment type="subcellular location">
    <subcellularLocation>
        <location evidence="2">Cell membrane</location>
    </subcellularLocation>
</comment>
<dbReference type="PRINTS" id="PR00344">
    <property type="entry name" value="BCTRLSENSOR"/>
</dbReference>
<dbReference type="Pfam" id="PF13185">
    <property type="entry name" value="GAF_2"/>
    <property type="match status" value="1"/>
</dbReference>
<dbReference type="SUPFAM" id="SSF55781">
    <property type="entry name" value="GAF domain-like"/>
    <property type="match status" value="1"/>
</dbReference>
<dbReference type="CDD" id="cd00082">
    <property type="entry name" value="HisKA"/>
    <property type="match status" value="1"/>
</dbReference>
<dbReference type="InterPro" id="IPR052162">
    <property type="entry name" value="Sensor_kinase/Photoreceptor"/>
</dbReference>
<dbReference type="Gene3D" id="1.10.287.130">
    <property type="match status" value="1"/>
</dbReference>
<feature type="coiled-coil region" evidence="8">
    <location>
        <begin position="242"/>
        <end position="279"/>
    </location>
</feature>
<dbReference type="GO" id="GO:0006355">
    <property type="term" value="P:regulation of DNA-templated transcription"/>
    <property type="evidence" value="ECO:0007669"/>
    <property type="project" value="InterPro"/>
</dbReference>
<gene>
    <name evidence="12" type="ORF">Dsi01nite_070960</name>
</gene>
<dbReference type="Pfam" id="PF08447">
    <property type="entry name" value="PAS_3"/>
    <property type="match status" value="2"/>
</dbReference>
<dbReference type="InterPro" id="IPR035965">
    <property type="entry name" value="PAS-like_dom_sf"/>
</dbReference>
<dbReference type="SMART" id="SM00065">
    <property type="entry name" value="GAF"/>
    <property type="match status" value="1"/>
</dbReference>
<feature type="domain" description="PAS" evidence="10">
    <location>
        <begin position="844"/>
        <end position="913"/>
    </location>
</feature>
<dbReference type="NCBIfam" id="TIGR00229">
    <property type="entry name" value="sensory_box"/>
    <property type="match status" value="6"/>
</dbReference>
<dbReference type="InterPro" id="IPR003594">
    <property type="entry name" value="HATPase_dom"/>
</dbReference>
<evidence type="ECO:0000259" key="10">
    <source>
        <dbReference type="PROSITE" id="PS50112"/>
    </source>
</evidence>
<dbReference type="CDD" id="cd00130">
    <property type="entry name" value="PAS"/>
    <property type="match status" value="6"/>
</dbReference>
<dbReference type="PROSITE" id="PS50112">
    <property type="entry name" value="PAS"/>
    <property type="match status" value="6"/>
</dbReference>
<dbReference type="PANTHER" id="PTHR43304:SF1">
    <property type="entry name" value="PAC DOMAIN-CONTAINING PROTEIN"/>
    <property type="match status" value="1"/>
</dbReference>
<dbReference type="Pfam" id="PF08448">
    <property type="entry name" value="PAS_4"/>
    <property type="match status" value="1"/>
</dbReference>
<dbReference type="InterPro" id="IPR000014">
    <property type="entry name" value="PAS"/>
</dbReference>
<dbReference type="SMART" id="SM00086">
    <property type="entry name" value="PAC"/>
    <property type="match status" value="5"/>
</dbReference>
<dbReference type="InterPro" id="IPR003018">
    <property type="entry name" value="GAF"/>
</dbReference>
<dbReference type="InterPro" id="IPR036890">
    <property type="entry name" value="HATPase_C_sf"/>
</dbReference>
<evidence type="ECO:0000256" key="8">
    <source>
        <dbReference type="SAM" id="Coils"/>
    </source>
</evidence>
<feature type="domain" description="PAS" evidence="10">
    <location>
        <begin position="611"/>
        <end position="659"/>
    </location>
</feature>
<dbReference type="Gene3D" id="3.30.450.40">
    <property type="match status" value="1"/>
</dbReference>
<reference evidence="12" key="1">
    <citation type="submission" date="2021-01" db="EMBL/GenBank/DDBJ databases">
        <title>Whole genome shotgun sequence of Dactylosporangium siamense NBRC 106093.</title>
        <authorList>
            <person name="Komaki H."/>
            <person name="Tamura T."/>
        </authorList>
    </citation>
    <scope>NUCLEOTIDE SEQUENCE</scope>
    <source>
        <strain evidence="12">NBRC 106093</strain>
    </source>
</reference>
<feature type="domain" description="PAC" evidence="11">
    <location>
        <begin position="663"/>
        <end position="715"/>
    </location>
</feature>
<evidence type="ECO:0000256" key="1">
    <source>
        <dbReference type="ARBA" id="ARBA00000085"/>
    </source>
</evidence>
<dbReference type="SUPFAM" id="SSF55785">
    <property type="entry name" value="PYP-like sensor domain (PAS domain)"/>
    <property type="match status" value="6"/>
</dbReference>
<dbReference type="SUPFAM" id="SSF55874">
    <property type="entry name" value="ATPase domain of HSP90 chaperone/DNA topoisomerase II/histidine kinase"/>
    <property type="match status" value="1"/>
</dbReference>
<dbReference type="PANTHER" id="PTHR43304">
    <property type="entry name" value="PHYTOCHROME-LIKE PROTEIN CPH1"/>
    <property type="match status" value="1"/>
</dbReference>
<feature type="domain" description="PAS" evidence="10">
    <location>
        <begin position="712"/>
        <end position="768"/>
    </location>
</feature>
<organism evidence="12 13">
    <name type="scientific">Dactylosporangium siamense</name>
    <dbReference type="NCBI Taxonomy" id="685454"/>
    <lineage>
        <taxon>Bacteria</taxon>
        <taxon>Bacillati</taxon>
        <taxon>Actinomycetota</taxon>
        <taxon>Actinomycetes</taxon>
        <taxon>Micromonosporales</taxon>
        <taxon>Micromonosporaceae</taxon>
        <taxon>Dactylosporangium</taxon>
    </lineage>
</organism>
<keyword evidence="7" id="KW-0902">Two-component regulatory system</keyword>
<dbReference type="SMART" id="SM00388">
    <property type="entry name" value="HisKA"/>
    <property type="match status" value="1"/>
</dbReference>
<keyword evidence="8" id="KW-0175">Coiled coil</keyword>
<dbReference type="SMART" id="SM00387">
    <property type="entry name" value="HATPase_c"/>
    <property type="match status" value="1"/>
</dbReference>
<name>A0A919PVB0_9ACTN</name>
<dbReference type="PROSITE" id="PS50113">
    <property type="entry name" value="PAC"/>
    <property type="match status" value="3"/>
</dbReference>
<evidence type="ECO:0000256" key="7">
    <source>
        <dbReference type="ARBA" id="ARBA00023012"/>
    </source>
</evidence>
<keyword evidence="4" id="KW-0597">Phosphoprotein</keyword>
<dbReference type="InterPro" id="IPR013767">
    <property type="entry name" value="PAS_fold"/>
</dbReference>
<dbReference type="InterPro" id="IPR013655">
    <property type="entry name" value="PAS_fold_3"/>
</dbReference>
<dbReference type="SMART" id="SM00091">
    <property type="entry name" value="PAS"/>
    <property type="match status" value="6"/>
</dbReference>
<dbReference type="InterPro" id="IPR004358">
    <property type="entry name" value="Sig_transdc_His_kin-like_C"/>
</dbReference>
<feature type="domain" description="PAS" evidence="10">
    <location>
        <begin position="140"/>
        <end position="210"/>
    </location>
</feature>
<keyword evidence="6" id="KW-0418">Kinase</keyword>
<keyword evidence="13" id="KW-1185">Reference proteome</keyword>
<keyword evidence="5" id="KW-0808">Transferase</keyword>
<dbReference type="InterPro" id="IPR000700">
    <property type="entry name" value="PAS-assoc_C"/>
</dbReference>
<evidence type="ECO:0000259" key="9">
    <source>
        <dbReference type="PROSITE" id="PS50109"/>
    </source>
</evidence>
<dbReference type="InterPro" id="IPR001610">
    <property type="entry name" value="PAC"/>
</dbReference>
<dbReference type="GO" id="GO:0000155">
    <property type="term" value="F:phosphorelay sensor kinase activity"/>
    <property type="evidence" value="ECO:0007669"/>
    <property type="project" value="InterPro"/>
</dbReference>
<dbReference type="AlphaFoldDB" id="A0A919PVB0"/>
<evidence type="ECO:0000256" key="6">
    <source>
        <dbReference type="ARBA" id="ARBA00022777"/>
    </source>
</evidence>
<feature type="domain" description="PAC" evidence="11">
    <location>
        <begin position="917"/>
        <end position="969"/>
    </location>
</feature>
<dbReference type="PROSITE" id="PS50109">
    <property type="entry name" value="HIS_KIN"/>
    <property type="match status" value="1"/>
</dbReference>
<evidence type="ECO:0000256" key="5">
    <source>
        <dbReference type="ARBA" id="ARBA00022679"/>
    </source>
</evidence>
<dbReference type="Pfam" id="PF02518">
    <property type="entry name" value="HATPase_c"/>
    <property type="match status" value="1"/>
</dbReference>
<evidence type="ECO:0000313" key="13">
    <source>
        <dbReference type="Proteomes" id="UP000660611"/>
    </source>
</evidence>
<comment type="caution">
    <text evidence="12">The sequence shown here is derived from an EMBL/GenBank/DDBJ whole genome shotgun (WGS) entry which is preliminary data.</text>
</comment>
<protein>
    <recommendedName>
        <fullName evidence="3">histidine kinase</fullName>
        <ecNumber evidence="3">2.7.13.3</ecNumber>
    </recommendedName>
</protein>
<sequence length="1202" mass="130305">MIVGLLERLDEQSRARLLAEAFEHSTIAKTVASLGPGTVGDLVEVNTAFCRLVGYDRAELVGRPCAILFDESDRAQMLAGLQALARGERRELEIDRRLTHKDGSRVWVTTRAVVTHDALGARYVVTESVDSSHSHALRSSQELLDVIVSATPDLLLVTTPDGRVVRTNTSWERILGWTETDLRGMDLATLIHPDDAATTSERVRYRARDGAYRWLQWNRAELPGQGLLIAIGRDVSDAVAGEETLHRLLRQANDANAELEAQRAEAEVAFERLSRSERRFAEVFDHSPVAKVVVGLRGTDRGRITLINPAFTQLLGYRREEALDLPVQRLLARPNPDFEPALAALADGERSRTVRESVLRHRDGALVYVASHTSVITDADGPASAVVQLRDVTTERAAAQVTEREFQRLRDTLMVQREVTAAAGDRDAAVRVVAERAVHLFPAADGSVVELLDGDALRYAATAGNLAGAIGTRVPVVGSLSGTVLASGAPAHCRDVTDDPRVNRATCERLGIAAMLIAPLHAGDEVIGALKISATRPGVFDDTDEQQLSLLADSLSAAMRHADDAAHNAALLAERTGALDALEASETRFKLAFVNSPLGLVIISLEEASFGRYLDANPAMSTITGYSAAEFAGMTFQDLQHPDDDAANLDVVARITSGERDTAALERRYRHKDGHIVHVALRIAAVRDEHGRARYLVTQVEDITERRAALAQLHQQAALLRLIPAAVIVRSLDGRILWWNQGAEDLYGWTLAAARGKSTHRLLATSHPGGTGEADQTGALQRQGRWEGQLEHVTAYGHTVTVLSRQVLQHDPVAGLEDGLAGTVLEVNTDVTAARAAERALADSEQRLRAQFTYSAAGQVIRALDGTLIDVNPAYCRMLGYTHEQLAALTEPVAHPDEADTHRHQLAFLFAGDADAYTHEGRVRHADGHWVDTEATVSLIRDPAGRPRHLISVVTDITARRAAERARDLALDALTARNAELEDANRLKLDLIGMLGHEIGNPLAAILGYTEIFTDDWPGLDDAMRGKVIDGISRQAHRLDDIVQEVLDMVRIEAGTIHAERAPLRLRAQIAQALTATLAEHVPVTGDDVTVLVNAGHLQHILTNLISNAAKYGGGATGVGISAGDAGRVRVDVLDRGPGVPEEFRHRLFERLTRADRDASKVKGTGLGLYIVHNLAQANHGDVTHRPNPDGGSIFTVDLEAG</sequence>
<dbReference type="EMBL" id="BONQ01000110">
    <property type="protein sequence ID" value="GIG49055.1"/>
    <property type="molecule type" value="Genomic_DNA"/>
</dbReference>
<dbReference type="InterPro" id="IPR005467">
    <property type="entry name" value="His_kinase_dom"/>
</dbReference>
<evidence type="ECO:0000259" key="11">
    <source>
        <dbReference type="PROSITE" id="PS50113"/>
    </source>
</evidence>
<dbReference type="SUPFAM" id="SSF47384">
    <property type="entry name" value="Homodimeric domain of signal transducing histidine kinase"/>
    <property type="match status" value="1"/>
</dbReference>
<feature type="domain" description="PAS" evidence="10">
    <location>
        <begin position="40"/>
        <end position="88"/>
    </location>
</feature>
<dbReference type="Gene3D" id="3.30.450.20">
    <property type="entry name" value="PAS domain"/>
    <property type="match status" value="6"/>
</dbReference>
<feature type="domain" description="Histidine kinase" evidence="9">
    <location>
        <begin position="994"/>
        <end position="1202"/>
    </location>
</feature>
<dbReference type="Gene3D" id="3.30.565.10">
    <property type="entry name" value="Histidine kinase-like ATPase, C-terminal domain"/>
    <property type="match status" value="1"/>
</dbReference>
<evidence type="ECO:0000256" key="4">
    <source>
        <dbReference type="ARBA" id="ARBA00022553"/>
    </source>
</evidence>
<dbReference type="EC" id="2.7.13.3" evidence="3"/>
<evidence type="ECO:0000256" key="3">
    <source>
        <dbReference type="ARBA" id="ARBA00012438"/>
    </source>
</evidence>
<dbReference type="InterPro" id="IPR036097">
    <property type="entry name" value="HisK_dim/P_sf"/>
</dbReference>
<accession>A0A919PVB0</accession>